<dbReference type="InterPro" id="IPR005950">
    <property type="entry name" value="ModA"/>
</dbReference>
<dbReference type="GO" id="GO:1901359">
    <property type="term" value="F:tungstate binding"/>
    <property type="evidence" value="ECO:0007669"/>
    <property type="project" value="UniProtKB-ARBA"/>
</dbReference>
<evidence type="ECO:0000256" key="4">
    <source>
        <dbReference type="ARBA" id="ARBA00022729"/>
    </source>
</evidence>
<keyword evidence="4" id="KW-0732">Signal</keyword>
<keyword evidence="8" id="KW-1185">Reference proteome</keyword>
<evidence type="ECO:0000256" key="3">
    <source>
        <dbReference type="ARBA" id="ARBA00022723"/>
    </source>
</evidence>
<evidence type="ECO:0000256" key="5">
    <source>
        <dbReference type="ARBA" id="ARBA00062515"/>
    </source>
</evidence>
<accession>A0A6N7PHZ0</accession>
<dbReference type="GO" id="GO:0015689">
    <property type="term" value="P:molybdate ion transport"/>
    <property type="evidence" value="ECO:0007669"/>
    <property type="project" value="InterPro"/>
</dbReference>
<reference evidence="7 8" key="1">
    <citation type="submission" date="2019-10" db="EMBL/GenBank/DDBJ databases">
        <title>A soil myxobacterium in the family Polyangiaceae.</title>
        <authorList>
            <person name="Li Y."/>
            <person name="Wang J."/>
        </authorList>
    </citation>
    <scope>NUCLEOTIDE SEQUENCE [LARGE SCALE GENOMIC DNA]</scope>
    <source>
        <strain evidence="7 8">DSM 14734</strain>
    </source>
</reference>
<evidence type="ECO:0000256" key="2">
    <source>
        <dbReference type="ARBA" id="ARBA00022505"/>
    </source>
</evidence>
<dbReference type="PANTHER" id="PTHR30632:SF0">
    <property type="entry name" value="SULFATE-BINDING PROTEIN"/>
    <property type="match status" value="1"/>
</dbReference>
<protein>
    <submittedName>
        <fullName evidence="7">Molybdate ABC transporter substrate-binding protein</fullName>
    </submittedName>
</protein>
<evidence type="ECO:0000313" key="7">
    <source>
        <dbReference type="EMBL" id="MRG91703.1"/>
    </source>
</evidence>
<keyword evidence="3" id="KW-0479">Metal-binding</keyword>
<keyword evidence="2" id="KW-0500">Molybdenum</keyword>
<dbReference type="GO" id="GO:0030973">
    <property type="term" value="F:molybdate ion binding"/>
    <property type="evidence" value="ECO:0007669"/>
    <property type="project" value="TreeGrafter"/>
</dbReference>
<feature type="compositionally biased region" description="Basic and acidic residues" evidence="6">
    <location>
        <begin position="80"/>
        <end position="90"/>
    </location>
</feature>
<comment type="subunit">
    <text evidence="5">The complex is composed of two ATP-binding proteins (ModC), two transmembrane proteins (ModB) and a solute-binding protein (ModA).</text>
</comment>
<name>A0A6N7PHZ0_9BACT</name>
<comment type="caution">
    <text evidence="7">The sequence shown here is derived from an EMBL/GenBank/DDBJ whole genome shotgun (WGS) entry which is preliminary data.</text>
</comment>
<comment type="similarity">
    <text evidence="1">Belongs to the bacterial solute-binding protein ModA family.</text>
</comment>
<dbReference type="Proteomes" id="UP000440224">
    <property type="component" value="Unassembled WGS sequence"/>
</dbReference>
<evidence type="ECO:0000313" key="8">
    <source>
        <dbReference type="Proteomes" id="UP000440224"/>
    </source>
</evidence>
<dbReference type="InterPro" id="IPR050682">
    <property type="entry name" value="ModA/WtpA"/>
</dbReference>
<organism evidence="7 8">
    <name type="scientific">Polyangium spumosum</name>
    <dbReference type="NCBI Taxonomy" id="889282"/>
    <lineage>
        <taxon>Bacteria</taxon>
        <taxon>Pseudomonadati</taxon>
        <taxon>Myxococcota</taxon>
        <taxon>Polyangia</taxon>
        <taxon>Polyangiales</taxon>
        <taxon>Polyangiaceae</taxon>
        <taxon>Polyangium</taxon>
    </lineage>
</organism>
<evidence type="ECO:0000256" key="1">
    <source>
        <dbReference type="ARBA" id="ARBA00009175"/>
    </source>
</evidence>
<evidence type="ECO:0000256" key="6">
    <source>
        <dbReference type="SAM" id="MobiDB-lite"/>
    </source>
</evidence>
<dbReference type="NCBIfam" id="TIGR01256">
    <property type="entry name" value="modA"/>
    <property type="match status" value="1"/>
</dbReference>
<dbReference type="Gene3D" id="3.40.190.10">
    <property type="entry name" value="Periplasmic binding protein-like II"/>
    <property type="match status" value="2"/>
</dbReference>
<gene>
    <name evidence="7" type="primary">modA</name>
    <name evidence="7" type="ORF">GF068_07155</name>
</gene>
<proteinExistence type="inferred from homology"/>
<dbReference type="GO" id="GO:0046872">
    <property type="term" value="F:metal ion binding"/>
    <property type="evidence" value="ECO:0007669"/>
    <property type="project" value="UniProtKB-KW"/>
</dbReference>
<dbReference type="Pfam" id="PF13531">
    <property type="entry name" value="SBP_bac_11"/>
    <property type="match status" value="1"/>
</dbReference>
<feature type="region of interest" description="Disordered" evidence="6">
    <location>
        <begin position="58"/>
        <end position="91"/>
    </location>
</feature>
<dbReference type="PANTHER" id="PTHR30632">
    <property type="entry name" value="MOLYBDATE-BINDING PERIPLASMIC PROTEIN"/>
    <property type="match status" value="1"/>
</dbReference>
<dbReference type="EMBL" id="WJIE01000002">
    <property type="protein sequence ID" value="MRG91703.1"/>
    <property type="molecule type" value="Genomic_DNA"/>
</dbReference>
<dbReference type="AlphaFoldDB" id="A0A6N7PHZ0"/>
<dbReference type="FunFam" id="3.40.190.10:FF:000035">
    <property type="entry name" value="Molybdate ABC transporter substrate-binding protein"/>
    <property type="match status" value="1"/>
</dbReference>
<dbReference type="SUPFAM" id="SSF53850">
    <property type="entry name" value="Periplasmic binding protein-like II"/>
    <property type="match status" value="1"/>
</dbReference>
<sequence length="381" mass="39612">MYAVEGLGVDRNGRPAQPAHRGRGLQVVPFRGDGRQLALGRPGRDVREKPALSLRPENCRRHGERGRRVLGSRAGAAPHRQGDREPDVRRGAVPSGVFAVAGDGDGGGEFLPDLVRAVEAGALRALTRRALVLVFVALALVGCKREPAGEAPEVTVAAATSLRKVFPALIEGFGEAQPGARVRATYGASGELARQVEGGAGVDLVVFAARDPIDRLAAGGHVEPNRARVVATNELVLVGPRGGPKLTFATLATALPPGEELAIGEPGAVPAGRYAREALSRLGAWEALEGRVVLGGNVAAVLAYVERGEVAAAIVYRTEVPGAKGIEVLDGATGEWAPRPEVWAAVTTKARARAGSEALLDFITSPAGQRILAAYGFGPIR</sequence>
<feature type="region of interest" description="Disordered" evidence="6">
    <location>
        <begin position="1"/>
        <end position="25"/>
    </location>
</feature>